<comment type="caution">
    <text evidence="1">The sequence shown here is derived from an EMBL/GenBank/DDBJ whole genome shotgun (WGS) entry which is preliminary data.</text>
</comment>
<gene>
    <name evidence="1" type="ORF">EZS28_000829</name>
</gene>
<protein>
    <submittedName>
        <fullName evidence="1">Uncharacterized protein</fullName>
    </submittedName>
</protein>
<feature type="non-terminal residue" evidence="1">
    <location>
        <position position="1"/>
    </location>
</feature>
<evidence type="ECO:0000313" key="1">
    <source>
        <dbReference type="EMBL" id="KAA6403633.1"/>
    </source>
</evidence>
<dbReference type="AlphaFoldDB" id="A0A5J4X975"/>
<dbReference type="InterPro" id="IPR016024">
    <property type="entry name" value="ARM-type_fold"/>
</dbReference>
<reference evidence="1 2" key="1">
    <citation type="submission" date="2019-03" db="EMBL/GenBank/DDBJ databases">
        <title>Single cell metagenomics reveals metabolic interactions within the superorganism composed of flagellate Streblomastix strix and complex community of Bacteroidetes bacteria on its surface.</title>
        <authorList>
            <person name="Treitli S.C."/>
            <person name="Kolisko M."/>
            <person name="Husnik F."/>
            <person name="Keeling P."/>
            <person name="Hampl V."/>
        </authorList>
    </citation>
    <scope>NUCLEOTIDE SEQUENCE [LARGE SCALE GENOMIC DNA]</scope>
    <source>
        <strain evidence="1">ST1C</strain>
    </source>
</reference>
<dbReference type="Proteomes" id="UP000324800">
    <property type="component" value="Unassembled WGS sequence"/>
</dbReference>
<accession>A0A5J4X975</accession>
<evidence type="ECO:0000313" key="2">
    <source>
        <dbReference type="Proteomes" id="UP000324800"/>
    </source>
</evidence>
<organism evidence="1 2">
    <name type="scientific">Streblomastix strix</name>
    <dbReference type="NCBI Taxonomy" id="222440"/>
    <lineage>
        <taxon>Eukaryota</taxon>
        <taxon>Metamonada</taxon>
        <taxon>Preaxostyla</taxon>
        <taxon>Oxymonadida</taxon>
        <taxon>Streblomastigidae</taxon>
        <taxon>Streblomastix</taxon>
    </lineage>
</organism>
<dbReference type="EMBL" id="SNRW01000077">
    <property type="protein sequence ID" value="KAA6403633.1"/>
    <property type="molecule type" value="Genomic_DNA"/>
</dbReference>
<dbReference type="SUPFAM" id="SSF48371">
    <property type="entry name" value="ARM repeat"/>
    <property type="match status" value="1"/>
</dbReference>
<name>A0A5J4X975_9EUKA</name>
<sequence>ARDIEDNLKEILIRQLKLMVFEEKSVEKVADLIDVLCGLAYGKCNLPVIASKDFIQSVIVLIQSPDEFVQGSILELLLIMAENCDAEIQQLEKQVVSDHGFLQLIGIYELGKQNIYKQELYNHGVVQTLARYITNPISEKSLMHNHKRITDNLFVQCTIIMIDY</sequence>
<proteinExistence type="predicted"/>